<keyword evidence="2" id="KW-1185">Reference proteome</keyword>
<evidence type="ECO:0008006" key="3">
    <source>
        <dbReference type="Google" id="ProtNLM"/>
    </source>
</evidence>
<evidence type="ECO:0000313" key="1">
    <source>
        <dbReference type="EMBL" id="KAK6726448.1"/>
    </source>
</evidence>
<dbReference type="Proteomes" id="UP001303046">
    <property type="component" value="Unassembled WGS sequence"/>
</dbReference>
<dbReference type="EMBL" id="JAVFWL010000001">
    <property type="protein sequence ID" value="KAK6726448.1"/>
    <property type="molecule type" value="Genomic_DNA"/>
</dbReference>
<reference evidence="1 2" key="1">
    <citation type="submission" date="2023-08" db="EMBL/GenBank/DDBJ databases">
        <title>A Necator americanus chromosomal reference genome.</title>
        <authorList>
            <person name="Ilik V."/>
            <person name="Petrzelkova K.J."/>
            <person name="Pardy F."/>
            <person name="Fuh T."/>
            <person name="Niatou-Singa F.S."/>
            <person name="Gouil Q."/>
            <person name="Baker L."/>
            <person name="Ritchie M.E."/>
            <person name="Jex A.R."/>
            <person name="Gazzola D."/>
            <person name="Li H."/>
            <person name="Toshio Fujiwara R."/>
            <person name="Zhan B."/>
            <person name="Aroian R.V."/>
            <person name="Pafco B."/>
            <person name="Schwarz E.M."/>
        </authorList>
    </citation>
    <scope>NUCLEOTIDE SEQUENCE [LARGE SCALE GENOMIC DNA]</scope>
    <source>
        <strain evidence="1 2">Aroian</strain>
        <tissue evidence="1">Whole animal</tissue>
    </source>
</reference>
<organism evidence="1 2">
    <name type="scientific">Necator americanus</name>
    <name type="common">Human hookworm</name>
    <dbReference type="NCBI Taxonomy" id="51031"/>
    <lineage>
        <taxon>Eukaryota</taxon>
        <taxon>Metazoa</taxon>
        <taxon>Ecdysozoa</taxon>
        <taxon>Nematoda</taxon>
        <taxon>Chromadorea</taxon>
        <taxon>Rhabditida</taxon>
        <taxon>Rhabditina</taxon>
        <taxon>Rhabditomorpha</taxon>
        <taxon>Strongyloidea</taxon>
        <taxon>Ancylostomatidae</taxon>
        <taxon>Bunostominae</taxon>
        <taxon>Necator</taxon>
    </lineage>
</organism>
<comment type="caution">
    <text evidence="1">The sequence shown here is derived from an EMBL/GenBank/DDBJ whole genome shotgun (WGS) entry which is preliminary data.</text>
</comment>
<proteinExistence type="predicted"/>
<sequence>MGVKVDGRQLNHLLFADDIILIIPSTSQAERMLSEFDETGCIGFRLNFQKTVFMHNRWVSDVPCSLKINGSQGDQGDVLRH</sequence>
<protein>
    <recommendedName>
        <fullName evidence="3">Reverse transcriptase domain-containing protein</fullName>
    </recommendedName>
</protein>
<accession>A0ABR1BJ25</accession>
<name>A0ABR1BJ25_NECAM</name>
<gene>
    <name evidence="1" type="primary">Necator_chrI.g766</name>
    <name evidence="1" type="ORF">RB195_004643</name>
</gene>
<evidence type="ECO:0000313" key="2">
    <source>
        <dbReference type="Proteomes" id="UP001303046"/>
    </source>
</evidence>